<proteinExistence type="predicted"/>
<dbReference type="InterPro" id="IPR046349">
    <property type="entry name" value="C1-like_sf"/>
</dbReference>
<gene>
    <name evidence="2" type="ORF">MM415A04515_0007</name>
</gene>
<reference evidence="2" key="1">
    <citation type="submission" date="2020-03" db="EMBL/GenBank/DDBJ databases">
        <title>The deep terrestrial virosphere.</title>
        <authorList>
            <person name="Holmfeldt K."/>
            <person name="Nilsson E."/>
            <person name="Simone D."/>
            <person name="Lopez-Fernandez M."/>
            <person name="Wu X."/>
            <person name="de Brujin I."/>
            <person name="Lundin D."/>
            <person name="Andersson A."/>
            <person name="Bertilsson S."/>
            <person name="Dopson M."/>
        </authorList>
    </citation>
    <scope>NUCLEOTIDE SEQUENCE</scope>
    <source>
        <strain evidence="2">MM415A04515</strain>
    </source>
</reference>
<feature type="region of interest" description="Disordered" evidence="1">
    <location>
        <begin position="37"/>
        <end position="56"/>
    </location>
</feature>
<evidence type="ECO:0000256" key="1">
    <source>
        <dbReference type="SAM" id="MobiDB-lite"/>
    </source>
</evidence>
<sequence length="56" mass="6533">MKCKICGKYFNGGSEQPGTCTECYYEFHESKEELLRDYPNQLEDEEGEDEDEDQGD</sequence>
<organism evidence="2">
    <name type="scientific">viral metagenome</name>
    <dbReference type="NCBI Taxonomy" id="1070528"/>
    <lineage>
        <taxon>unclassified sequences</taxon>
        <taxon>metagenomes</taxon>
        <taxon>organismal metagenomes</taxon>
    </lineage>
</organism>
<feature type="compositionally biased region" description="Acidic residues" evidence="1">
    <location>
        <begin position="42"/>
        <end position="56"/>
    </location>
</feature>
<dbReference type="SUPFAM" id="SSF57889">
    <property type="entry name" value="Cysteine-rich domain"/>
    <property type="match status" value="1"/>
</dbReference>
<dbReference type="EMBL" id="MT141713">
    <property type="protein sequence ID" value="QJA69525.1"/>
    <property type="molecule type" value="Genomic_DNA"/>
</dbReference>
<dbReference type="AlphaFoldDB" id="A0A6M3JK77"/>
<accession>A0A6M3JK77</accession>
<name>A0A6M3JK77_9ZZZZ</name>
<protein>
    <submittedName>
        <fullName evidence="2">Uncharacterized protein</fullName>
    </submittedName>
</protein>
<evidence type="ECO:0000313" key="2">
    <source>
        <dbReference type="EMBL" id="QJA69525.1"/>
    </source>
</evidence>